<accession>A0A9D7S8K1</accession>
<organism evidence="1 2">
    <name type="scientific">Candidatus Defluviibacterium haderslevense</name>
    <dbReference type="NCBI Taxonomy" id="2981993"/>
    <lineage>
        <taxon>Bacteria</taxon>
        <taxon>Pseudomonadati</taxon>
        <taxon>Bacteroidota</taxon>
        <taxon>Saprospiria</taxon>
        <taxon>Saprospirales</taxon>
        <taxon>Saprospiraceae</taxon>
        <taxon>Candidatus Defluviibacterium</taxon>
    </lineage>
</organism>
<evidence type="ECO:0000313" key="2">
    <source>
        <dbReference type="Proteomes" id="UP000808349"/>
    </source>
</evidence>
<evidence type="ECO:0000313" key="1">
    <source>
        <dbReference type="EMBL" id="MBK9717140.1"/>
    </source>
</evidence>
<name>A0A9D7S8K1_9BACT</name>
<protein>
    <recommendedName>
        <fullName evidence="3">Lipocalin-like domain-containing protein</fullName>
    </recommendedName>
</protein>
<evidence type="ECO:0008006" key="3">
    <source>
        <dbReference type="Google" id="ProtNLM"/>
    </source>
</evidence>
<proteinExistence type="predicted"/>
<dbReference type="Proteomes" id="UP000808349">
    <property type="component" value="Unassembled WGS sequence"/>
</dbReference>
<dbReference type="EMBL" id="JADKFW010000004">
    <property type="protein sequence ID" value="MBK9717140.1"/>
    <property type="molecule type" value="Genomic_DNA"/>
</dbReference>
<reference evidence="1 2" key="1">
    <citation type="submission" date="2020-10" db="EMBL/GenBank/DDBJ databases">
        <title>Connecting structure to function with the recovery of over 1000 high-quality activated sludge metagenome-assembled genomes encoding full-length rRNA genes using long-read sequencing.</title>
        <authorList>
            <person name="Singleton C.M."/>
            <person name="Petriglieri F."/>
            <person name="Kristensen J.M."/>
            <person name="Kirkegaard R.H."/>
            <person name="Michaelsen T.Y."/>
            <person name="Andersen M.H."/>
            <person name="Karst S.M."/>
            <person name="Dueholm M.S."/>
            <person name="Nielsen P.H."/>
            <person name="Albertsen M."/>
        </authorList>
    </citation>
    <scope>NUCLEOTIDE SEQUENCE [LARGE SCALE GENOMIC DNA]</scope>
    <source>
        <strain evidence="1">Ribe_18-Q3-R11-54_BAT3C.373</strain>
    </source>
</reference>
<gene>
    <name evidence="1" type="ORF">IPO85_06445</name>
</gene>
<dbReference type="AlphaFoldDB" id="A0A9D7S8K1"/>
<sequence>MKFSYKIIILLALIYIFNSCTKDCLLNPDCNEIKNILNQNWEVYWTFKEYKHDTLKGVYQNQGSFRSEGDYGYYTSPTFPSDSQYYYWVFNCNKDTILYINDFGRDFFPGIFLDTTIYCLKDISENHMTMTRISYRIDVSDTFDVFINGIFRRN</sequence>
<comment type="caution">
    <text evidence="1">The sequence shown here is derived from an EMBL/GenBank/DDBJ whole genome shotgun (WGS) entry which is preliminary data.</text>
</comment>